<keyword evidence="2" id="KW-1185">Reference proteome</keyword>
<organism evidence="1 2">
    <name type="scientific">Tanacetum coccineum</name>
    <dbReference type="NCBI Taxonomy" id="301880"/>
    <lineage>
        <taxon>Eukaryota</taxon>
        <taxon>Viridiplantae</taxon>
        <taxon>Streptophyta</taxon>
        <taxon>Embryophyta</taxon>
        <taxon>Tracheophyta</taxon>
        <taxon>Spermatophyta</taxon>
        <taxon>Magnoliopsida</taxon>
        <taxon>eudicotyledons</taxon>
        <taxon>Gunneridae</taxon>
        <taxon>Pentapetalae</taxon>
        <taxon>asterids</taxon>
        <taxon>campanulids</taxon>
        <taxon>Asterales</taxon>
        <taxon>Asteraceae</taxon>
        <taxon>Asteroideae</taxon>
        <taxon>Anthemideae</taxon>
        <taxon>Anthemidinae</taxon>
        <taxon>Tanacetum</taxon>
    </lineage>
</organism>
<name>A0ABQ4Y8Q5_9ASTR</name>
<dbReference type="Proteomes" id="UP001151760">
    <property type="component" value="Unassembled WGS sequence"/>
</dbReference>
<proteinExistence type="predicted"/>
<comment type="caution">
    <text evidence="1">The sequence shown here is derived from an EMBL/GenBank/DDBJ whole genome shotgun (WGS) entry which is preliminary data.</text>
</comment>
<gene>
    <name evidence="1" type="ORF">Tco_0706164</name>
</gene>
<dbReference type="EMBL" id="BQNB010010146">
    <property type="protein sequence ID" value="GJS73323.1"/>
    <property type="molecule type" value="Genomic_DNA"/>
</dbReference>
<evidence type="ECO:0000313" key="1">
    <source>
        <dbReference type="EMBL" id="GJS73323.1"/>
    </source>
</evidence>
<sequence>MPIRNFCLSSHAFWAMQCFRARIQKMYDGYLPDMIDENDGTTKVEVIAKTTLIDFCQSVRSFLGHARVLFTAIHSGLLENCPSMTHIAEKRLRLSFLKCKTPLRLDSIAPSNLILNSRTKKELGKSPPPINLSQIENPHSKQYSRIKKSMSFLLKLLVRLLFKIKVIRRCVSGQEALAFSMLVTDAMTLSPCDICQRQGKITQRVEMPLKLHPMFAKSLTSEA</sequence>
<reference evidence="1" key="1">
    <citation type="journal article" date="2022" name="Int. J. Mol. Sci.">
        <title>Draft Genome of Tanacetum Coccineum: Genomic Comparison of Closely Related Tanacetum-Family Plants.</title>
        <authorList>
            <person name="Yamashiro T."/>
            <person name="Shiraishi A."/>
            <person name="Nakayama K."/>
            <person name="Satake H."/>
        </authorList>
    </citation>
    <scope>NUCLEOTIDE SEQUENCE</scope>
</reference>
<evidence type="ECO:0000313" key="2">
    <source>
        <dbReference type="Proteomes" id="UP001151760"/>
    </source>
</evidence>
<accession>A0ABQ4Y8Q5</accession>
<reference evidence="1" key="2">
    <citation type="submission" date="2022-01" db="EMBL/GenBank/DDBJ databases">
        <authorList>
            <person name="Yamashiro T."/>
            <person name="Shiraishi A."/>
            <person name="Satake H."/>
            <person name="Nakayama K."/>
        </authorList>
    </citation>
    <scope>NUCLEOTIDE SEQUENCE</scope>
</reference>
<protein>
    <submittedName>
        <fullName evidence="1">Uncharacterized protein</fullName>
    </submittedName>
</protein>